<dbReference type="Pfam" id="PF14137">
    <property type="entry name" value="DUF4304"/>
    <property type="match status" value="1"/>
</dbReference>
<keyword evidence="2" id="KW-1185">Reference proteome</keyword>
<dbReference type="Proteomes" id="UP001232245">
    <property type="component" value="Unassembled WGS sequence"/>
</dbReference>
<dbReference type="InterPro" id="IPR025412">
    <property type="entry name" value="DUF4304"/>
</dbReference>
<dbReference type="RefSeq" id="WP_174879815.1">
    <property type="nucleotide sequence ID" value="NZ_CADEPK010000070.1"/>
</dbReference>
<organism evidence="1 2">
    <name type="scientific">Metabacillus niabensis</name>
    <dbReference type="NCBI Taxonomy" id="324854"/>
    <lineage>
        <taxon>Bacteria</taxon>
        <taxon>Bacillati</taxon>
        <taxon>Bacillota</taxon>
        <taxon>Bacilli</taxon>
        <taxon>Bacillales</taxon>
        <taxon>Bacillaceae</taxon>
        <taxon>Metabacillus</taxon>
    </lineage>
</organism>
<dbReference type="EMBL" id="JAUSTZ010000011">
    <property type="protein sequence ID" value="MDQ0227818.1"/>
    <property type="molecule type" value="Genomic_DNA"/>
</dbReference>
<protein>
    <recommendedName>
        <fullName evidence="3">DUF4304 domain-containing protein</fullName>
    </recommendedName>
</protein>
<sequence>MAIKQSYIVIGEVGKMAAKERLVMIKALKKIVVPYLREQGFKGSFPHYRRQNEENMDLITFQFNRYGGSFVVILAICPIEGLTMSWGEEIPANKVTAHDVSVNYRYRLTENIKESNETWFNYENAKDEEDFEQVASKVMSLLHVSDRNWIKNLFI</sequence>
<proteinExistence type="predicted"/>
<evidence type="ECO:0000313" key="1">
    <source>
        <dbReference type="EMBL" id="MDQ0227818.1"/>
    </source>
</evidence>
<evidence type="ECO:0008006" key="3">
    <source>
        <dbReference type="Google" id="ProtNLM"/>
    </source>
</evidence>
<evidence type="ECO:0000313" key="2">
    <source>
        <dbReference type="Proteomes" id="UP001232245"/>
    </source>
</evidence>
<reference evidence="1 2" key="1">
    <citation type="submission" date="2023-07" db="EMBL/GenBank/DDBJ databases">
        <title>Genomic Encyclopedia of Type Strains, Phase IV (KMG-IV): sequencing the most valuable type-strain genomes for metagenomic binning, comparative biology and taxonomic classification.</title>
        <authorList>
            <person name="Goeker M."/>
        </authorList>
    </citation>
    <scope>NUCLEOTIDE SEQUENCE [LARGE SCALE GENOMIC DNA]</scope>
    <source>
        <strain evidence="1 2">DSM 17723</strain>
    </source>
</reference>
<accession>A0ABT9Z6D7</accession>
<comment type="caution">
    <text evidence="1">The sequence shown here is derived from an EMBL/GenBank/DDBJ whole genome shotgun (WGS) entry which is preliminary data.</text>
</comment>
<gene>
    <name evidence="1" type="ORF">J2S02_004165</name>
</gene>
<name>A0ABT9Z6D7_9BACI</name>